<dbReference type="InParanoid" id="E1Z3I5"/>
<organism evidence="9">
    <name type="scientific">Chlorella variabilis</name>
    <name type="common">Green alga</name>
    <dbReference type="NCBI Taxonomy" id="554065"/>
    <lineage>
        <taxon>Eukaryota</taxon>
        <taxon>Viridiplantae</taxon>
        <taxon>Chlorophyta</taxon>
        <taxon>core chlorophytes</taxon>
        <taxon>Trebouxiophyceae</taxon>
        <taxon>Chlorellales</taxon>
        <taxon>Chlorellaceae</taxon>
        <taxon>Chlorella clade</taxon>
        <taxon>Chlorella</taxon>
    </lineage>
</organism>
<dbReference type="Gene3D" id="1.20.1080.10">
    <property type="entry name" value="Glycerol uptake facilitator protein"/>
    <property type="match status" value="1"/>
</dbReference>
<dbReference type="PANTHER" id="PTHR43829:SF9">
    <property type="entry name" value="AQUAPORIN-9"/>
    <property type="match status" value="1"/>
</dbReference>
<evidence type="ECO:0000256" key="3">
    <source>
        <dbReference type="ARBA" id="ARBA00022448"/>
    </source>
</evidence>
<dbReference type="GO" id="GO:0015254">
    <property type="term" value="F:glycerol channel activity"/>
    <property type="evidence" value="ECO:0007669"/>
    <property type="project" value="TreeGrafter"/>
</dbReference>
<comment type="similarity">
    <text evidence="2">Belongs to the MIP/aquaporin (TC 1.A.8) family.</text>
</comment>
<dbReference type="OrthoDB" id="535976at2759"/>
<feature type="transmembrane region" description="Helical" evidence="7">
    <location>
        <begin position="41"/>
        <end position="62"/>
    </location>
</feature>
<dbReference type="Proteomes" id="UP000008141">
    <property type="component" value="Unassembled WGS sequence"/>
</dbReference>
<dbReference type="RefSeq" id="XP_005851961.1">
    <property type="nucleotide sequence ID" value="XM_005851899.1"/>
</dbReference>
<dbReference type="eggNOG" id="ENOG502S6IG">
    <property type="taxonomic scope" value="Eukaryota"/>
</dbReference>
<dbReference type="InterPro" id="IPR000425">
    <property type="entry name" value="MIP"/>
</dbReference>
<evidence type="ECO:0000256" key="7">
    <source>
        <dbReference type="SAM" id="Phobius"/>
    </source>
</evidence>
<keyword evidence="4 7" id="KW-0812">Transmembrane</keyword>
<keyword evidence="6 7" id="KW-0472">Membrane</keyword>
<accession>E1Z3I5</accession>
<evidence type="ECO:0000256" key="5">
    <source>
        <dbReference type="ARBA" id="ARBA00022989"/>
    </source>
</evidence>
<dbReference type="KEGG" id="cvr:CHLNCDRAFT_18697"/>
<name>E1Z3I5_CHLVA</name>
<dbReference type="InterPro" id="IPR023271">
    <property type="entry name" value="Aquaporin-like"/>
</dbReference>
<evidence type="ECO:0000256" key="1">
    <source>
        <dbReference type="ARBA" id="ARBA00004141"/>
    </source>
</evidence>
<keyword evidence="3" id="KW-0813">Transport</keyword>
<dbReference type="InterPro" id="IPR050363">
    <property type="entry name" value="MIP/Aquaporin"/>
</dbReference>
<sequence>MVLSLGGVTGPAMNPGRDLGPRLAFHLMPIPGKGCSEWHYAWVPVLGGLAGGAAAGGLVAAISQLLE</sequence>
<evidence type="ECO:0008006" key="10">
    <source>
        <dbReference type="Google" id="ProtNLM"/>
    </source>
</evidence>
<dbReference type="STRING" id="554065.E1Z3I5"/>
<proteinExistence type="inferred from homology"/>
<gene>
    <name evidence="8" type="ORF">CHLNCDRAFT_18697</name>
</gene>
<reference evidence="8 9" key="1">
    <citation type="journal article" date="2010" name="Plant Cell">
        <title>The Chlorella variabilis NC64A genome reveals adaptation to photosymbiosis, coevolution with viruses, and cryptic sex.</title>
        <authorList>
            <person name="Blanc G."/>
            <person name="Duncan G."/>
            <person name="Agarkova I."/>
            <person name="Borodovsky M."/>
            <person name="Gurnon J."/>
            <person name="Kuo A."/>
            <person name="Lindquist E."/>
            <person name="Lucas S."/>
            <person name="Pangilinan J."/>
            <person name="Polle J."/>
            <person name="Salamov A."/>
            <person name="Terry A."/>
            <person name="Yamada T."/>
            <person name="Dunigan D.D."/>
            <person name="Grigoriev I.V."/>
            <person name="Claverie J.M."/>
            <person name="Van Etten J.L."/>
        </authorList>
    </citation>
    <scope>NUCLEOTIDE SEQUENCE [LARGE SCALE GENOMIC DNA]</scope>
    <source>
        <strain evidence="8 9">NC64A</strain>
    </source>
</reference>
<evidence type="ECO:0000313" key="9">
    <source>
        <dbReference type="Proteomes" id="UP000008141"/>
    </source>
</evidence>
<keyword evidence="9" id="KW-1185">Reference proteome</keyword>
<dbReference type="Pfam" id="PF00230">
    <property type="entry name" value="MIP"/>
    <property type="match status" value="1"/>
</dbReference>
<evidence type="ECO:0000313" key="8">
    <source>
        <dbReference type="EMBL" id="EFN59859.1"/>
    </source>
</evidence>
<protein>
    <recommendedName>
        <fullName evidence="10">Aquaporin</fullName>
    </recommendedName>
</protein>
<dbReference type="PANTHER" id="PTHR43829">
    <property type="entry name" value="AQUAPORIN OR AQUAGLYCEROPORIN RELATED"/>
    <property type="match status" value="1"/>
</dbReference>
<dbReference type="SUPFAM" id="SSF81338">
    <property type="entry name" value="Aquaporin-like"/>
    <property type="match status" value="1"/>
</dbReference>
<dbReference type="GO" id="GO:0005886">
    <property type="term" value="C:plasma membrane"/>
    <property type="evidence" value="ECO:0007669"/>
    <property type="project" value="TreeGrafter"/>
</dbReference>
<evidence type="ECO:0000256" key="2">
    <source>
        <dbReference type="ARBA" id="ARBA00006175"/>
    </source>
</evidence>
<comment type="subcellular location">
    <subcellularLocation>
        <location evidence="1">Membrane</location>
        <topology evidence="1">Multi-pass membrane protein</topology>
    </subcellularLocation>
</comment>
<dbReference type="GeneID" id="17359215"/>
<keyword evidence="5 7" id="KW-1133">Transmembrane helix</keyword>
<dbReference type="EMBL" id="GL433835">
    <property type="protein sequence ID" value="EFN59859.1"/>
    <property type="molecule type" value="Genomic_DNA"/>
</dbReference>
<evidence type="ECO:0000256" key="4">
    <source>
        <dbReference type="ARBA" id="ARBA00022692"/>
    </source>
</evidence>
<dbReference type="AlphaFoldDB" id="E1Z3I5"/>
<evidence type="ECO:0000256" key="6">
    <source>
        <dbReference type="ARBA" id="ARBA00023136"/>
    </source>
</evidence>